<evidence type="ECO:0000313" key="2">
    <source>
        <dbReference type="EMBL" id="SAL52382.1"/>
    </source>
</evidence>
<name>A0A658R5B5_9BURK</name>
<dbReference type="RefSeq" id="WP_087129134.1">
    <property type="nucleotide sequence ID" value="NZ_FCNV02000026.1"/>
</dbReference>
<dbReference type="OrthoDB" id="2065409at2"/>
<dbReference type="SUPFAM" id="SSF88659">
    <property type="entry name" value="Sigma3 and sigma4 domains of RNA polymerase sigma factors"/>
    <property type="match status" value="1"/>
</dbReference>
<organism evidence="2 3">
    <name type="scientific">Caballeronia concitans</name>
    <dbReference type="NCBI Taxonomy" id="1777133"/>
    <lineage>
        <taxon>Bacteria</taxon>
        <taxon>Pseudomonadati</taxon>
        <taxon>Pseudomonadota</taxon>
        <taxon>Betaproteobacteria</taxon>
        <taxon>Burkholderiales</taxon>
        <taxon>Burkholderiaceae</taxon>
        <taxon>Caballeronia</taxon>
    </lineage>
</organism>
<dbReference type="GO" id="GO:0003677">
    <property type="term" value="F:DNA binding"/>
    <property type="evidence" value="ECO:0007669"/>
    <property type="project" value="InterPro"/>
</dbReference>
<dbReference type="Gene3D" id="1.10.10.10">
    <property type="entry name" value="Winged helix-like DNA-binding domain superfamily/Winged helix DNA-binding domain"/>
    <property type="match status" value="1"/>
</dbReference>
<evidence type="ECO:0000313" key="3">
    <source>
        <dbReference type="Proteomes" id="UP000198263"/>
    </source>
</evidence>
<gene>
    <name evidence="2" type="ORF">AWB72_05577</name>
</gene>
<accession>A0A658R5B5</accession>
<feature type="domain" description="HTH IS408-type" evidence="1">
    <location>
        <begin position="22"/>
        <end position="104"/>
    </location>
</feature>
<dbReference type="EMBL" id="FCNV02000026">
    <property type="protein sequence ID" value="SAL52382.1"/>
    <property type="molecule type" value="Genomic_DNA"/>
</dbReference>
<sequence length="132" mass="15089">MARSTILSGVPDGKHQLTMRKIREVLRLHFDCDCTHREIAQAIGTSTSTVWQYLHRVRLAGLEWPLPAQLASDDAALEARLYPPPAPRALPRGMPHWPTIHREIGKPGVTLELLWQEYRAQHPDGYGYSWFI</sequence>
<reference evidence="2 3" key="1">
    <citation type="submission" date="2016-01" db="EMBL/GenBank/DDBJ databases">
        <authorList>
            <person name="Peeters C."/>
        </authorList>
    </citation>
    <scope>NUCLEOTIDE SEQUENCE [LARGE SCALE GENOMIC DNA]</scope>
    <source>
        <strain evidence="2">LMG 29315</strain>
    </source>
</reference>
<proteinExistence type="predicted"/>
<dbReference type="GO" id="GO:0006352">
    <property type="term" value="P:DNA-templated transcription initiation"/>
    <property type="evidence" value="ECO:0007669"/>
    <property type="project" value="InterPro"/>
</dbReference>
<protein>
    <submittedName>
        <fullName evidence="2">Integrase catalytic region</fullName>
    </submittedName>
</protein>
<dbReference type="InterPro" id="IPR013324">
    <property type="entry name" value="RNA_pol_sigma_r3/r4-like"/>
</dbReference>
<dbReference type="AlphaFoldDB" id="A0A658R5B5"/>
<dbReference type="InterPro" id="IPR017895">
    <property type="entry name" value="HTH_IS408/IS1162_type"/>
</dbReference>
<dbReference type="GO" id="GO:0016987">
    <property type="term" value="F:sigma factor activity"/>
    <property type="evidence" value="ECO:0007669"/>
    <property type="project" value="InterPro"/>
</dbReference>
<keyword evidence="3" id="KW-1185">Reference proteome</keyword>
<evidence type="ECO:0000259" key="1">
    <source>
        <dbReference type="PROSITE" id="PS50532"/>
    </source>
</evidence>
<comment type="caution">
    <text evidence="2">The sequence shown here is derived from an EMBL/GenBank/DDBJ whole genome shotgun (WGS) entry which is preliminary data.</text>
</comment>
<dbReference type="InterPro" id="IPR036388">
    <property type="entry name" value="WH-like_DNA-bd_sf"/>
</dbReference>
<dbReference type="PROSITE" id="PS50532">
    <property type="entry name" value="HTH_IS408"/>
    <property type="match status" value="1"/>
</dbReference>
<dbReference type="Proteomes" id="UP000198263">
    <property type="component" value="Unassembled WGS sequence"/>
</dbReference>
<dbReference type="Pfam" id="PF08281">
    <property type="entry name" value="Sigma70_r4_2"/>
    <property type="match status" value="1"/>
</dbReference>
<dbReference type="InterPro" id="IPR013249">
    <property type="entry name" value="RNA_pol_sigma70_r4_t2"/>
</dbReference>